<name>I4EYC6_MODI5</name>
<dbReference type="PATRIC" id="fig|477641.3.peg.2816"/>
<reference evidence="2 3" key="1">
    <citation type="journal article" date="2012" name="J. Bacteriol.">
        <title>Genome Sequence of Radiation-Resistant Modestobacter marinus Strain BC501, a Representative Actinobacterium That Thrives on Calcareous Stone Surfaces.</title>
        <authorList>
            <person name="Normand P."/>
            <person name="Gury J."/>
            <person name="Pujic P."/>
            <person name="Chouaia B."/>
            <person name="Crotti E."/>
            <person name="Brusetti L."/>
            <person name="Daffonchio D."/>
            <person name="Vacherie B."/>
            <person name="Barbe V."/>
            <person name="Medigue C."/>
            <person name="Calteau A."/>
            <person name="Ghodhbane-Gtari F."/>
            <person name="Essoussi I."/>
            <person name="Nouioui I."/>
            <person name="Abbassi-Ghozzi I."/>
            <person name="Gtari M."/>
        </authorList>
    </citation>
    <scope>NUCLEOTIDE SEQUENCE [LARGE SCALE GENOMIC DNA]</scope>
    <source>
        <strain evidence="3">BC 501</strain>
    </source>
</reference>
<organism evidence="2 3">
    <name type="scientific">Modestobacter italicus (strain DSM 44449 / CECT 9708 / BC 501)</name>
    <dbReference type="NCBI Taxonomy" id="2732864"/>
    <lineage>
        <taxon>Bacteria</taxon>
        <taxon>Bacillati</taxon>
        <taxon>Actinomycetota</taxon>
        <taxon>Actinomycetes</taxon>
        <taxon>Geodermatophilales</taxon>
        <taxon>Geodermatophilaceae</taxon>
        <taxon>Modestobacter</taxon>
    </lineage>
</organism>
<dbReference type="Proteomes" id="UP000006461">
    <property type="component" value="Chromosome"/>
</dbReference>
<evidence type="ECO:0000313" key="3">
    <source>
        <dbReference type="Proteomes" id="UP000006461"/>
    </source>
</evidence>
<dbReference type="OrthoDB" id="657282at2"/>
<accession>I4EYC6</accession>
<dbReference type="AlphaFoldDB" id="I4EYC6"/>
<evidence type="ECO:0008006" key="4">
    <source>
        <dbReference type="Google" id="ProtNLM"/>
    </source>
</evidence>
<dbReference type="NCBIfam" id="NF033206">
    <property type="entry name" value="ScyE_fam"/>
    <property type="match status" value="1"/>
</dbReference>
<dbReference type="SUPFAM" id="SSF101898">
    <property type="entry name" value="NHL repeat"/>
    <property type="match status" value="1"/>
</dbReference>
<keyword evidence="1" id="KW-0732">Signal</keyword>
<dbReference type="InterPro" id="IPR048031">
    <property type="entry name" value="ScyD/ScyE-like"/>
</dbReference>
<gene>
    <name evidence="2" type="ordered locus">MODMU_2962</name>
</gene>
<evidence type="ECO:0000256" key="1">
    <source>
        <dbReference type="SAM" id="SignalP"/>
    </source>
</evidence>
<proteinExistence type="predicted"/>
<dbReference type="HOGENOM" id="CLU_828519_0_0_11"/>
<dbReference type="KEGG" id="mmar:MODMU_2962"/>
<keyword evidence="3" id="KW-1185">Reference proteome</keyword>
<feature type="signal peptide" evidence="1">
    <location>
        <begin position="1"/>
        <end position="27"/>
    </location>
</feature>
<dbReference type="STRING" id="477641.MODMU_2962"/>
<evidence type="ECO:0000313" key="2">
    <source>
        <dbReference type="EMBL" id="CCH88389.1"/>
    </source>
</evidence>
<feature type="chain" id="PRO_5003689186" description="ScyD/ScyE family protein" evidence="1">
    <location>
        <begin position="28"/>
        <end position="335"/>
    </location>
</feature>
<dbReference type="eggNOG" id="COG3391">
    <property type="taxonomic scope" value="Bacteria"/>
</dbReference>
<sequence length="335" mass="35047">MRAGRRTPLLLLATLLGVLAAPASVQAVPPPRADDPELLVTGLAGGSGSTLGPDGALYVPEPVSGEVSRIDPRTGATTVVASCLPPRVLVGDVGGAMDVAFLGSTMYGLTSLVSEDVGGSAVTGIFRVEDEDTCEVVADIGAWSLQNPPPPDIDFSVPTGVPYAMEPYRGGFLVTDAHFNRVLQVGLDGEVRTVLQFGNVVPTGLDRRDGTVLASLAGPVPHRPEDGQVLAFRVRSADPELVASGGRLLVDVEVGRHALYALAQGDFPEGEPEGSPALPDTGQLLRADGEGGLDVIASGLDRPTSMELLDRHAYVITYDGEVWRINLAAHQHDRR</sequence>
<protein>
    <recommendedName>
        <fullName evidence="4">ScyD/ScyE family protein</fullName>
    </recommendedName>
</protein>
<dbReference type="EMBL" id="FO203431">
    <property type="protein sequence ID" value="CCH88389.1"/>
    <property type="molecule type" value="Genomic_DNA"/>
</dbReference>